<dbReference type="SUPFAM" id="SSF56436">
    <property type="entry name" value="C-type lectin-like"/>
    <property type="match status" value="1"/>
</dbReference>
<dbReference type="InterPro" id="IPR005532">
    <property type="entry name" value="SUMF_dom"/>
</dbReference>
<keyword evidence="5" id="KW-1185">Reference proteome</keyword>
<dbReference type="GO" id="GO:0120147">
    <property type="term" value="F:formylglycine-generating oxidase activity"/>
    <property type="evidence" value="ECO:0007669"/>
    <property type="project" value="TreeGrafter"/>
</dbReference>
<dbReference type="OrthoDB" id="9768004at2"/>
<proteinExistence type="predicted"/>
<evidence type="ECO:0000313" key="5">
    <source>
        <dbReference type="Proteomes" id="UP000244934"/>
    </source>
</evidence>
<dbReference type="AlphaFoldDB" id="A0A2R8CKX7"/>
<evidence type="ECO:0000256" key="2">
    <source>
        <dbReference type="SAM" id="SignalP"/>
    </source>
</evidence>
<dbReference type="Proteomes" id="UP000244934">
    <property type="component" value="Unassembled WGS sequence"/>
</dbReference>
<accession>A0A2R8CKX7</accession>
<dbReference type="EC" id="2.7.11.1" evidence="4"/>
<dbReference type="Pfam" id="PF03781">
    <property type="entry name" value="FGE-sulfatase"/>
    <property type="match status" value="1"/>
</dbReference>
<evidence type="ECO:0000256" key="1">
    <source>
        <dbReference type="SAM" id="MobiDB-lite"/>
    </source>
</evidence>
<evidence type="ECO:0000313" key="4">
    <source>
        <dbReference type="EMBL" id="SPJ33560.1"/>
    </source>
</evidence>
<evidence type="ECO:0000259" key="3">
    <source>
        <dbReference type="Pfam" id="PF03781"/>
    </source>
</evidence>
<feature type="region of interest" description="Disordered" evidence="1">
    <location>
        <begin position="169"/>
        <end position="203"/>
    </location>
</feature>
<dbReference type="PROSITE" id="PS51257">
    <property type="entry name" value="PROKAR_LIPOPROTEIN"/>
    <property type="match status" value="1"/>
</dbReference>
<dbReference type="EMBL" id="ONZI01000002">
    <property type="protein sequence ID" value="SPJ33560.1"/>
    <property type="molecule type" value="Genomic_DNA"/>
</dbReference>
<sequence length="302" mass="33819">MLRSRTVFISLLALSMTACNGSQADSGENSQAVKDLIQKTKDNMILVEGGSFQMGDFGPIDPKANGLPYSFYDDNKVLHKANLDNFFISSRQVSYSDYDVFTKAVGKTKINTEIPNSKYRAPNVPAGVNWHQANDYCHWLAQETDKPFALPTEAQWEYAARDRGKFMPFSTNDGTLKPGVNHSTREDRKQATPANDSLSPSTIASYPPNPLGIYQMGLNGFEWVHDWYSPDYYKNSPENNPTGPENGEEKIRRGGELAGEDRDLLTVNRRHAKPDLSLENNPILSNEPSYPNTFRCVLNDNP</sequence>
<reference evidence="5" key="1">
    <citation type="submission" date="2018-03" db="EMBL/GenBank/DDBJ databases">
        <authorList>
            <person name="Navarro De La Torre S."/>
        </authorList>
    </citation>
    <scope>NUCLEOTIDE SEQUENCE [LARGE SCALE GENOMIC DNA]</scope>
    <source>
        <strain evidence="5">EAod3</strain>
    </source>
</reference>
<keyword evidence="4" id="KW-0808">Transferase</keyword>
<dbReference type="GO" id="GO:0004674">
    <property type="term" value="F:protein serine/threonine kinase activity"/>
    <property type="evidence" value="ECO:0007669"/>
    <property type="project" value="UniProtKB-EC"/>
</dbReference>
<keyword evidence="4" id="KW-0418">Kinase</keyword>
<dbReference type="InterPro" id="IPR051043">
    <property type="entry name" value="Sulfatase_Mod_Factor_Kinase"/>
</dbReference>
<feature type="signal peptide" evidence="2">
    <location>
        <begin position="1"/>
        <end position="24"/>
    </location>
</feature>
<dbReference type="InterPro" id="IPR016187">
    <property type="entry name" value="CTDL_fold"/>
</dbReference>
<dbReference type="PANTHER" id="PTHR23150:SF19">
    <property type="entry name" value="FORMYLGLYCINE-GENERATING ENZYME"/>
    <property type="match status" value="1"/>
</dbReference>
<keyword evidence="2" id="KW-0732">Signal</keyword>
<feature type="chain" id="PRO_5015321930" evidence="2">
    <location>
        <begin position="25"/>
        <end position="302"/>
    </location>
</feature>
<feature type="compositionally biased region" description="Polar residues" evidence="1">
    <location>
        <begin position="192"/>
        <end position="203"/>
    </location>
</feature>
<organism evidence="4 5">
    <name type="scientific">Kushneria phyllosphaerae</name>
    <dbReference type="NCBI Taxonomy" id="2100822"/>
    <lineage>
        <taxon>Bacteria</taxon>
        <taxon>Pseudomonadati</taxon>
        <taxon>Pseudomonadota</taxon>
        <taxon>Gammaproteobacteria</taxon>
        <taxon>Oceanospirillales</taxon>
        <taxon>Halomonadaceae</taxon>
        <taxon>Kushneria</taxon>
    </lineage>
</organism>
<feature type="domain" description="Sulfatase-modifying factor enzyme-like" evidence="3">
    <location>
        <begin position="42"/>
        <end position="271"/>
    </location>
</feature>
<protein>
    <submittedName>
        <fullName evidence="4">Serine/threonine-protein kinase pkn1</fullName>
        <ecNumber evidence="4">2.7.11.1</ecNumber>
    </submittedName>
</protein>
<dbReference type="PANTHER" id="PTHR23150">
    <property type="entry name" value="SULFATASE MODIFYING FACTOR 1, 2"/>
    <property type="match status" value="1"/>
</dbReference>
<dbReference type="InterPro" id="IPR042095">
    <property type="entry name" value="SUMF_sf"/>
</dbReference>
<dbReference type="Gene3D" id="3.90.1580.10">
    <property type="entry name" value="paralog of FGE (formylglycine-generating enzyme)"/>
    <property type="match status" value="1"/>
</dbReference>
<dbReference type="RefSeq" id="WP_108842398.1">
    <property type="nucleotide sequence ID" value="NZ_ONZI01000002.1"/>
</dbReference>
<gene>
    <name evidence="4" type="primary">pkn1</name>
    <name evidence="4" type="ORF">KSP9073_01569</name>
</gene>
<name>A0A2R8CKX7_9GAMM</name>